<dbReference type="Proteomes" id="UP001501074">
    <property type="component" value="Unassembled WGS sequence"/>
</dbReference>
<dbReference type="Pfam" id="PF00756">
    <property type="entry name" value="Esterase"/>
    <property type="match status" value="1"/>
</dbReference>
<reference evidence="2" key="1">
    <citation type="journal article" date="2019" name="Int. J. Syst. Evol. Microbiol.">
        <title>The Global Catalogue of Microorganisms (GCM) 10K type strain sequencing project: providing services to taxonomists for standard genome sequencing and annotation.</title>
        <authorList>
            <consortium name="The Broad Institute Genomics Platform"/>
            <consortium name="The Broad Institute Genome Sequencing Center for Infectious Disease"/>
            <person name="Wu L."/>
            <person name="Ma J."/>
        </authorList>
    </citation>
    <scope>NUCLEOTIDE SEQUENCE [LARGE SCALE GENOMIC DNA]</scope>
    <source>
        <strain evidence="2">JCM 16902</strain>
    </source>
</reference>
<dbReference type="Gene3D" id="3.40.50.1820">
    <property type="entry name" value="alpha/beta hydrolase"/>
    <property type="match status" value="1"/>
</dbReference>
<dbReference type="PANTHER" id="PTHR48098">
    <property type="entry name" value="ENTEROCHELIN ESTERASE-RELATED"/>
    <property type="match status" value="1"/>
</dbReference>
<dbReference type="RefSeq" id="WP_231485952.1">
    <property type="nucleotide sequence ID" value="NZ_BAAAZO010000002.1"/>
</dbReference>
<keyword evidence="2" id="KW-1185">Reference proteome</keyword>
<comment type="caution">
    <text evidence="1">The sequence shown here is derived from an EMBL/GenBank/DDBJ whole genome shotgun (WGS) entry which is preliminary data.</text>
</comment>
<dbReference type="EMBL" id="BAAAZO010000002">
    <property type="protein sequence ID" value="GAA3598274.1"/>
    <property type="molecule type" value="Genomic_DNA"/>
</dbReference>
<dbReference type="GO" id="GO:0016787">
    <property type="term" value="F:hydrolase activity"/>
    <property type="evidence" value="ECO:0007669"/>
    <property type="project" value="UniProtKB-KW"/>
</dbReference>
<dbReference type="InterPro" id="IPR029058">
    <property type="entry name" value="AB_hydrolase_fold"/>
</dbReference>
<name>A0ABP6Z6I7_9ACTN</name>
<sequence length="301" mass="31203">MASSGQITRRVLLTGVSGLALSGAAVAGSLNGVLPGRARLRRTLGIGQVVAGAPDAGGSDPAYERFDSAARGREVTWGWVTPPGQDPDGLPVVLVLHGRGDNAHSAFDGLALHQYLAQHVQEGGAPFGVVSVDGGETYWHPRASGDNALAMLQDELLPRVAGLGFSTKKVASMGYSMGGFGSLLLAREATHGRFGEPGQLVAAAASSPALFAGGAASSAGSFDDAEDFTRWGALSRRPGIKGAFPLSVSCGSDDPFCAETKRYRSRCDPAPQGSIGDGAHTTNYWRSQVPDQFRFLAQHLA</sequence>
<proteinExistence type="predicted"/>
<dbReference type="InterPro" id="IPR050583">
    <property type="entry name" value="Mycobacterial_A85_antigen"/>
</dbReference>
<accession>A0ABP6Z6I7</accession>
<keyword evidence="1" id="KW-0378">Hydrolase</keyword>
<dbReference type="SUPFAM" id="SSF53474">
    <property type="entry name" value="alpha/beta-Hydrolases"/>
    <property type="match status" value="1"/>
</dbReference>
<dbReference type="InterPro" id="IPR000801">
    <property type="entry name" value="Esterase-like"/>
</dbReference>
<evidence type="ECO:0000313" key="1">
    <source>
        <dbReference type="EMBL" id="GAA3598274.1"/>
    </source>
</evidence>
<protein>
    <submittedName>
        <fullName evidence="1">Alpha/beta hydrolase-fold protein</fullName>
    </submittedName>
</protein>
<gene>
    <name evidence="1" type="ORF">GCM10022223_12020</name>
</gene>
<evidence type="ECO:0000313" key="2">
    <source>
        <dbReference type="Proteomes" id="UP001501074"/>
    </source>
</evidence>
<dbReference type="PANTHER" id="PTHR48098:SF1">
    <property type="entry name" value="DIACYLGLYCEROL ACYLTRANSFERASE_MYCOLYLTRANSFERASE AG85A"/>
    <property type="match status" value="1"/>
</dbReference>
<organism evidence="1 2">
    <name type="scientific">Kineosporia mesophila</name>
    <dbReference type="NCBI Taxonomy" id="566012"/>
    <lineage>
        <taxon>Bacteria</taxon>
        <taxon>Bacillati</taxon>
        <taxon>Actinomycetota</taxon>
        <taxon>Actinomycetes</taxon>
        <taxon>Kineosporiales</taxon>
        <taxon>Kineosporiaceae</taxon>
        <taxon>Kineosporia</taxon>
    </lineage>
</organism>